<name>A0A5B7HEA7_PORTR</name>
<dbReference type="EMBL" id="VSRR010025949">
    <property type="protein sequence ID" value="MPC67238.1"/>
    <property type="molecule type" value="Genomic_DNA"/>
</dbReference>
<sequence>MRGLGEKSATPQQRSNTTVHVCWHRATSVAAQDYSLAVQIQYPLMSSKRAQRGGLGVLTSSTPHLPATHSTDFNLTTLGAYYLFPSPLFLTALHITYMHY</sequence>
<organism evidence="1 2">
    <name type="scientific">Portunus trituberculatus</name>
    <name type="common">Swimming crab</name>
    <name type="synonym">Neptunus trituberculatus</name>
    <dbReference type="NCBI Taxonomy" id="210409"/>
    <lineage>
        <taxon>Eukaryota</taxon>
        <taxon>Metazoa</taxon>
        <taxon>Ecdysozoa</taxon>
        <taxon>Arthropoda</taxon>
        <taxon>Crustacea</taxon>
        <taxon>Multicrustacea</taxon>
        <taxon>Malacostraca</taxon>
        <taxon>Eumalacostraca</taxon>
        <taxon>Eucarida</taxon>
        <taxon>Decapoda</taxon>
        <taxon>Pleocyemata</taxon>
        <taxon>Brachyura</taxon>
        <taxon>Eubrachyura</taxon>
        <taxon>Portunoidea</taxon>
        <taxon>Portunidae</taxon>
        <taxon>Portuninae</taxon>
        <taxon>Portunus</taxon>
    </lineage>
</organism>
<protein>
    <submittedName>
        <fullName evidence="1">FERM, RhoGEF and pleckstrin domain-containing protein 1</fullName>
    </submittedName>
</protein>
<accession>A0A5B7HEA7</accession>
<keyword evidence="2" id="KW-1185">Reference proteome</keyword>
<evidence type="ECO:0000313" key="1">
    <source>
        <dbReference type="EMBL" id="MPC67238.1"/>
    </source>
</evidence>
<gene>
    <name evidence="1" type="primary">Farp1_0</name>
    <name evidence="1" type="ORF">E2C01_061408</name>
</gene>
<comment type="caution">
    <text evidence="1">The sequence shown here is derived from an EMBL/GenBank/DDBJ whole genome shotgun (WGS) entry which is preliminary data.</text>
</comment>
<reference evidence="1 2" key="1">
    <citation type="submission" date="2019-05" db="EMBL/GenBank/DDBJ databases">
        <title>Another draft genome of Portunus trituberculatus and its Hox gene families provides insights of decapod evolution.</title>
        <authorList>
            <person name="Jeong J.-H."/>
            <person name="Song I."/>
            <person name="Kim S."/>
            <person name="Choi T."/>
            <person name="Kim D."/>
            <person name="Ryu S."/>
            <person name="Kim W."/>
        </authorList>
    </citation>
    <scope>NUCLEOTIDE SEQUENCE [LARGE SCALE GENOMIC DNA]</scope>
    <source>
        <tissue evidence="1">Muscle</tissue>
    </source>
</reference>
<proteinExistence type="predicted"/>
<dbReference type="AlphaFoldDB" id="A0A5B7HEA7"/>
<evidence type="ECO:0000313" key="2">
    <source>
        <dbReference type="Proteomes" id="UP000324222"/>
    </source>
</evidence>
<dbReference type="OrthoDB" id="9990815at2759"/>
<dbReference type="Proteomes" id="UP000324222">
    <property type="component" value="Unassembled WGS sequence"/>
</dbReference>